<gene>
    <name evidence="6" type="ORF">EWM64_g2253</name>
</gene>
<evidence type="ECO:0000313" key="7">
    <source>
        <dbReference type="Proteomes" id="UP000298061"/>
    </source>
</evidence>
<comment type="caution">
    <text evidence="6">The sequence shown here is derived from an EMBL/GenBank/DDBJ whole genome shotgun (WGS) entry which is preliminary data.</text>
</comment>
<dbReference type="EMBL" id="SFCI01000177">
    <property type="protein sequence ID" value="TFY81757.1"/>
    <property type="molecule type" value="Genomic_DNA"/>
</dbReference>
<comment type="subcellular location">
    <subcellularLocation>
        <location evidence="1">Nucleus</location>
    </subcellularLocation>
</comment>
<keyword evidence="2" id="KW-0479">Metal-binding</keyword>
<proteinExistence type="predicted"/>
<evidence type="ECO:0000256" key="4">
    <source>
        <dbReference type="ARBA" id="ARBA00023163"/>
    </source>
</evidence>
<evidence type="ECO:0000256" key="2">
    <source>
        <dbReference type="ARBA" id="ARBA00022723"/>
    </source>
</evidence>
<dbReference type="STRING" id="135208.A0A4Z0A5Z0"/>
<reference evidence="6 7" key="1">
    <citation type="submission" date="2019-02" db="EMBL/GenBank/DDBJ databases">
        <title>Genome sequencing of the rare red list fungi Hericium alpestre (H. flagellum).</title>
        <authorList>
            <person name="Buettner E."/>
            <person name="Kellner H."/>
        </authorList>
    </citation>
    <scope>NUCLEOTIDE SEQUENCE [LARGE SCALE GENOMIC DNA]</scope>
    <source>
        <strain evidence="6 7">DSM 108284</strain>
    </source>
</reference>
<dbReference type="AlphaFoldDB" id="A0A4Z0A5Z0"/>
<dbReference type="GO" id="GO:0000981">
    <property type="term" value="F:DNA-binding transcription factor activity, RNA polymerase II-specific"/>
    <property type="evidence" value="ECO:0007669"/>
    <property type="project" value="InterPro"/>
</dbReference>
<dbReference type="PANTHER" id="PTHR47338:SF29">
    <property type="entry name" value="ZN(2)-C6 FUNGAL-TYPE DOMAIN-CONTAINING PROTEIN"/>
    <property type="match status" value="1"/>
</dbReference>
<evidence type="ECO:0000256" key="5">
    <source>
        <dbReference type="ARBA" id="ARBA00023242"/>
    </source>
</evidence>
<dbReference type="CDD" id="cd12148">
    <property type="entry name" value="fungal_TF_MHR"/>
    <property type="match status" value="1"/>
</dbReference>
<keyword evidence="3" id="KW-0805">Transcription regulation</keyword>
<dbReference type="OrthoDB" id="2309723at2759"/>
<dbReference type="GO" id="GO:0005634">
    <property type="term" value="C:nucleus"/>
    <property type="evidence" value="ECO:0007669"/>
    <property type="project" value="UniProtKB-SubCell"/>
</dbReference>
<keyword evidence="5" id="KW-0539">Nucleus</keyword>
<keyword evidence="7" id="KW-1185">Reference proteome</keyword>
<evidence type="ECO:0000256" key="3">
    <source>
        <dbReference type="ARBA" id="ARBA00023015"/>
    </source>
</evidence>
<evidence type="ECO:0000256" key="1">
    <source>
        <dbReference type="ARBA" id="ARBA00004123"/>
    </source>
</evidence>
<dbReference type="PANTHER" id="PTHR47338">
    <property type="entry name" value="ZN(II)2CYS6 TRANSCRIPTION FACTOR (EUROFUNG)-RELATED"/>
    <property type="match status" value="1"/>
</dbReference>
<name>A0A4Z0A5Z0_9AGAM</name>
<protein>
    <recommendedName>
        <fullName evidence="8">Transcription factor domain-containing protein</fullName>
    </recommendedName>
</protein>
<organism evidence="6 7">
    <name type="scientific">Hericium alpestre</name>
    <dbReference type="NCBI Taxonomy" id="135208"/>
    <lineage>
        <taxon>Eukaryota</taxon>
        <taxon>Fungi</taxon>
        <taxon>Dikarya</taxon>
        <taxon>Basidiomycota</taxon>
        <taxon>Agaricomycotina</taxon>
        <taxon>Agaricomycetes</taxon>
        <taxon>Russulales</taxon>
        <taxon>Hericiaceae</taxon>
        <taxon>Hericium</taxon>
    </lineage>
</organism>
<dbReference type="InterPro" id="IPR050815">
    <property type="entry name" value="TF_fung"/>
</dbReference>
<dbReference type="GO" id="GO:0046872">
    <property type="term" value="F:metal ion binding"/>
    <property type="evidence" value="ECO:0007669"/>
    <property type="project" value="UniProtKB-KW"/>
</dbReference>
<dbReference type="Proteomes" id="UP000298061">
    <property type="component" value="Unassembled WGS sequence"/>
</dbReference>
<sequence>MTARQLIHIYARTDAFFEHSSQLGWFLSVTRFRHALLLPEDNVSRPISALVNTVYLIGATNMHQITGKYPPIDENVYLQRALGAIGHALEDAPSQKVVQVIQARVLLALYHYSMDTPQHASNFVDIIALMLPPPQDQVEEGERINALWTVFTICRCWGIAFGAPILISDNDAFGTQIDTPWPLDMETYERGPVLPNFRTSRTLRNFLAGMNTSWPWENHSLLAQISNASALFDHATHLSSYRRLGTMSHALFDYIHVLTSHEYYHADIPDMDAFYTNFMAVDSRIDQFRSQLYALPNLVDADSGVVRTMHVIHCLANTASIQLHSAFAQHNVASRNKCFMAAQAIVQANFSVRAHEFLIIDPVLGIVWGAACQVFIRELVFMRSIPANATLLPPDHETEVWLALNQLQTTMAIFAPVCAFIGACLLPPTRSQILTSSSYSAGSQLDKVQQELMGL</sequence>
<evidence type="ECO:0000313" key="6">
    <source>
        <dbReference type="EMBL" id="TFY81757.1"/>
    </source>
</evidence>
<evidence type="ECO:0008006" key="8">
    <source>
        <dbReference type="Google" id="ProtNLM"/>
    </source>
</evidence>
<accession>A0A4Z0A5Z0</accession>
<keyword evidence="4" id="KW-0804">Transcription</keyword>